<dbReference type="PROSITE" id="PS51450">
    <property type="entry name" value="LRR"/>
    <property type="match status" value="1"/>
</dbReference>
<dbReference type="GO" id="GO:0003723">
    <property type="term" value="F:RNA binding"/>
    <property type="evidence" value="ECO:0007669"/>
    <property type="project" value="InterPro"/>
</dbReference>
<feature type="compositionally biased region" description="Basic and acidic residues" evidence="4">
    <location>
        <begin position="304"/>
        <end position="314"/>
    </location>
</feature>
<proteinExistence type="predicted"/>
<dbReference type="SMART" id="SM00364">
    <property type="entry name" value="LRR_BAC"/>
    <property type="match status" value="4"/>
</dbReference>
<dbReference type="InterPro" id="IPR003591">
    <property type="entry name" value="Leu-rich_rpt_typical-subtyp"/>
</dbReference>
<keyword evidence="2" id="KW-0677">Repeat</keyword>
<evidence type="ECO:0000259" key="5">
    <source>
        <dbReference type="SMART" id="SM00873"/>
    </source>
</evidence>
<dbReference type="SMART" id="SM00369">
    <property type="entry name" value="LRR_TYP"/>
    <property type="match status" value="5"/>
</dbReference>
<dbReference type="SMART" id="SM00873">
    <property type="entry name" value="B3_4"/>
    <property type="match status" value="1"/>
</dbReference>
<evidence type="ECO:0000313" key="6">
    <source>
        <dbReference type="EMBL" id="KAK4809714.1"/>
    </source>
</evidence>
<dbReference type="InterPro" id="IPR032675">
    <property type="entry name" value="LRR_dom_sf"/>
</dbReference>
<dbReference type="Gene3D" id="3.80.10.10">
    <property type="entry name" value="Ribonuclease Inhibitor"/>
    <property type="match status" value="2"/>
</dbReference>
<protein>
    <recommendedName>
        <fullName evidence="5">B3/B4 tRNA-binding domain-containing protein</fullName>
    </recommendedName>
</protein>
<dbReference type="GO" id="GO:0006432">
    <property type="term" value="P:phenylalanyl-tRNA aminoacylation"/>
    <property type="evidence" value="ECO:0007669"/>
    <property type="project" value="InterPro"/>
</dbReference>
<evidence type="ECO:0000256" key="2">
    <source>
        <dbReference type="ARBA" id="ARBA00022737"/>
    </source>
</evidence>
<feature type="region of interest" description="Disordered" evidence="4">
    <location>
        <begin position="303"/>
        <end position="333"/>
    </location>
</feature>
<evidence type="ECO:0000256" key="3">
    <source>
        <dbReference type="SAM" id="Coils"/>
    </source>
</evidence>
<dbReference type="PANTHER" id="PTHR10947">
    <property type="entry name" value="PHENYLALANYL-TRNA SYNTHETASE BETA CHAIN AND LEUCINE-RICH REPEAT-CONTAINING PROTEIN 47"/>
    <property type="match status" value="1"/>
</dbReference>
<dbReference type="Gene3D" id="3.50.40.10">
    <property type="entry name" value="Phenylalanyl-trna Synthetase, Chain B, domain 3"/>
    <property type="match status" value="1"/>
</dbReference>
<dbReference type="PANTHER" id="PTHR10947:SF3">
    <property type="entry name" value="LEUCINE-RICH REPEAT-CONTAINING PROTEIN 47"/>
    <property type="match status" value="1"/>
</dbReference>
<gene>
    <name evidence="6" type="ORF">QYF61_006544</name>
</gene>
<evidence type="ECO:0000313" key="7">
    <source>
        <dbReference type="Proteomes" id="UP001333110"/>
    </source>
</evidence>
<dbReference type="InterPro" id="IPR001611">
    <property type="entry name" value="Leu-rich_rpt"/>
</dbReference>
<keyword evidence="1" id="KW-0433">Leucine-rich repeat</keyword>
<dbReference type="Proteomes" id="UP001333110">
    <property type="component" value="Unassembled WGS sequence"/>
</dbReference>
<dbReference type="InterPro" id="IPR020825">
    <property type="entry name" value="Phe-tRNA_synthase-like_B3/B4"/>
</dbReference>
<dbReference type="EMBL" id="JAUNZN010000020">
    <property type="protein sequence ID" value="KAK4809714.1"/>
    <property type="molecule type" value="Genomic_DNA"/>
</dbReference>
<organism evidence="6 7">
    <name type="scientific">Mycteria americana</name>
    <name type="common">Wood stork</name>
    <dbReference type="NCBI Taxonomy" id="33587"/>
    <lineage>
        <taxon>Eukaryota</taxon>
        <taxon>Metazoa</taxon>
        <taxon>Chordata</taxon>
        <taxon>Craniata</taxon>
        <taxon>Vertebrata</taxon>
        <taxon>Euteleostomi</taxon>
        <taxon>Archelosauria</taxon>
        <taxon>Archosauria</taxon>
        <taxon>Dinosauria</taxon>
        <taxon>Saurischia</taxon>
        <taxon>Theropoda</taxon>
        <taxon>Coelurosauria</taxon>
        <taxon>Aves</taxon>
        <taxon>Neognathae</taxon>
        <taxon>Neoaves</taxon>
        <taxon>Aequornithes</taxon>
        <taxon>Ciconiiformes</taxon>
        <taxon>Ciconiidae</taxon>
        <taxon>Mycteria</taxon>
    </lineage>
</organism>
<dbReference type="InterPro" id="IPR045060">
    <property type="entry name" value="Phe-tRNA-ligase_IIc_bsu"/>
</dbReference>
<dbReference type="AlphaFoldDB" id="A0AAN7MNH3"/>
<sequence>MAAAAAWPELEAAARERRRELALAGAAVAERVAAGGGRLPAALLALPLLQSLELSGCAALRELGPGLAAALPALHTLVLRGNALGPAGLGAGLGGPLPALRLLDLSGNGLEALPAALGGAAGAEPAGAPAFPQLRSLNLSGNRLRELGPGLARAAPQLQALLLSGNRLRALPGGLLPPAAAAGGPFPLLSRLEAADNEVAELGADIAALPALKVGAAPRPPPPPPPARVPAAAAADHPASLFQSLDVANNQLRELPAALADCPRLKEANFRGNQLKDKRLEKMVNGCQMKAILEYLRAGGRGKGKAESAREEARKKKREKQQKKDGRDGEQDELEEASKLLVKVLHVSENPAPLVVKASPGVKDVRPFIVCCILKGVNLKPGNALKRFLSAQTKLHEDICEKRTAATIATHDLQLIKGPLIYDVQPPDELKIMPLGRKEIKAKDLLRQLQLEAEEQRKQKKRQNVSGLHKYLQLLDGKDNYPCLVDAEGVVISFPPITNSEKTKIRKDTCDLFLEVTSDTSLQICKDVMDTLILKIAELNRFTLENKEDSGSDNESDALCGPVNLNPSQNVQPMNFPLVVEQVRVVDTDGNLKVLYPSKTDLTTVSSLLTVIR</sequence>
<dbReference type="GO" id="GO:0004826">
    <property type="term" value="F:phenylalanine-tRNA ligase activity"/>
    <property type="evidence" value="ECO:0007669"/>
    <property type="project" value="InterPro"/>
</dbReference>
<dbReference type="SUPFAM" id="SSF52047">
    <property type="entry name" value="RNI-like"/>
    <property type="match status" value="1"/>
</dbReference>
<evidence type="ECO:0000256" key="1">
    <source>
        <dbReference type="ARBA" id="ARBA00022614"/>
    </source>
</evidence>
<accession>A0AAN7MNH3</accession>
<reference evidence="6 7" key="1">
    <citation type="journal article" date="2023" name="J. Hered.">
        <title>Chromosome-level genome of the wood stork (Mycteria americana) provides insight into avian chromosome evolution.</title>
        <authorList>
            <person name="Flamio R. Jr."/>
            <person name="Ramstad K.M."/>
        </authorList>
    </citation>
    <scope>NUCLEOTIDE SEQUENCE [LARGE SCALE GENOMIC DNA]</scope>
    <source>
        <strain evidence="6">JAX WOST 10</strain>
    </source>
</reference>
<dbReference type="SMART" id="SM00368">
    <property type="entry name" value="LRR_RI"/>
    <property type="match status" value="3"/>
</dbReference>
<dbReference type="InterPro" id="IPR005146">
    <property type="entry name" value="B3/B4_tRNA-bd"/>
</dbReference>
<feature type="domain" description="B3/B4 tRNA-binding" evidence="5">
    <location>
        <begin position="365"/>
        <end position="541"/>
    </location>
</feature>
<feature type="coiled-coil region" evidence="3">
    <location>
        <begin position="439"/>
        <end position="466"/>
    </location>
</feature>
<evidence type="ECO:0000256" key="4">
    <source>
        <dbReference type="SAM" id="MobiDB-lite"/>
    </source>
</evidence>
<dbReference type="Pfam" id="PF00560">
    <property type="entry name" value="LRR_1"/>
    <property type="match status" value="1"/>
</dbReference>
<comment type="caution">
    <text evidence="6">The sequence shown here is derived from an EMBL/GenBank/DDBJ whole genome shotgun (WGS) entry which is preliminary data.</text>
</comment>
<keyword evidence="7" id="KW-1185">Reference proteome</keyword>
<name>A0AAN7MNH3_MYCAM</name>
<keyword evidence="3" id="KW-0175">Coiled coil</keyword>